<evidence type="ECO:0000313" key="4">
    <source>
        <dbReference type="RefSeq" id="XP_008583656.1"/>
    </source>
</evidence>
<feature type="region of interest" description="Disordered" evidence="2">
    <location>
        <begin position="124"/>
        <end position="146"/>
    </location>
</feature>
<sequence>MSGSVIMGMGPWLAAGCPASFVLGIGSKTSEFLSRLDTELPNRTACHIALRNPQSSTWARSWAYKDSLRKEENEKLQKMKNEQHRKSELLELKRQQQEEERAQIHQTEHRRVNNAFLDRLQGRSQPGGLEQSGGYWNMNSGNSWDI</sequence>
<dbReference type="GeneID" id="103601054"/>
<accession>A0ABM0RSR5</accession>
<dbReference type="RefSeq" id="XP_008583656.1">
    <property type="nucleotide sequence ID" value="XM_008585434.1"/>
</dbReference>
<name>A0ABM0RSR5_GALVR</name>
<feature type="compositionally biased region" description="Polar residues" evidence="2">
    <location>
        <begin position="137"/>
        <end position="146"/>
    </location>
</feature>
<organism evidence="3 4">
    <name type="scientific">Galeopterus variegatus</name>
    <name type="common">Malayan flying lemur</name>
    <name type="synonym">Cynocephalus variegatus</name>
    <dbReference type="NCBI Taxonomy" id="482537"/>
    <lineage>
        <taxon>Eukaryota</taxon>
        <taxon>Metazoa</taxon>
        <taxon>Chordata</taxon>
        <taxon>Craniata</taxon>
        <taxon>Vertebrata</taxon>
        <taxon>Euteleostomi</taxon>
        <taxon>Mammalia</taxon>
        <taxon>Eutheria</taxon>
        <taxon>Euarchontoglires</taxon>
        <taxon>Dermoptera</taxon>
        <taxon>Cynocephalidae</taxon>
        <taxon>Galeopterus</taxon>
    </lineage>
</organism>
<protein>
    <submittedName>
        <fullName evidence="4">Epithelial-stromal interaction protein 1</fullName>
    </submittedName>
</protein>
<evidence type="ECO:0000256" key="2">
    <source>
        <dbReference type="SAM" id="MobiDB-lite"/>
    </source>
</evidence>
<dbReference type="PANTHER" id="PTHR22529:SF1">
    <property type="entry name" value="EPITHELIAL-STROMAL INTERACTION PROTEIN 1"/>
    <property type="match status" value="1"/>
</dbReference>
<proteinExistence type="predicted"/>
<evidence type="ECO:0000256" key="1">
    <source>
        <dbReference type="SAM" id="Coils"/>
    </source>
</evidence>
<dbReference type="InterPro" id="IPR026185">
    <property type="entry name" value="EPSTI1"/>
</dbReference>
<evidence type="ECO:0000313" key="3">
    <source>
        <dbReference type="Proteomes" id="UP000694923"/>
    </source>
</evidence>
<dbReference type="Proteomes" id="UP000694923">
    <property type="component" value="Unplaced"/>
</dbReference>
<dbReference type="PANTHER" id="PTHR22529">
    <property type="entry name" value="EPITHELIAL-STROMAL INTERACTION PROTEIN 1"/>
    <property type="match status" value="1"/>
</dbReference>
<reference evidence="4" key="1">
    <citation type="submission" date="2025-08" db="UniProtKB">
        <authorList>
            <consortium name="RefSeq"/>
        </authorList>
    </citation>
    <scope>IDENTIFICATION</scope>
</reference>
<keyword evidence="1" id="KW-0175">Coiled coil</keyword>
<gene>
    <name evidence="4" type="primary">EPSTI1</name>
</gene>
<feature type="coiled-coil region" evidence="1">
    <location>
        <begin position="65"/>
        <end position="110"/>
    </location>
</feature>
<keyword evidence="3" id="KW-1185">Reference proteome</keyword>